<reference evidence="3" key="1">
    <citation type="submission" date="2015-07" db="EMBL/GenBank/DDBJ databases">
        <title>Transcriptome Assembly of Anthurium amnicola.</title>
        <authorList>
            <person name="Suzuki J."/>
        </authorList>
    </citation>
    <scope>NUCLEOTIDE SEQUENCE</scope>
</reference>
<evidence type="ECO:0000313" key="3">
    <source>
        <dbReference type="EMBL" id="JAT50768.1"/>
    </source>
</evidence>
<dbReference type="PANTHER" id="PTHR46327">
    <property type="entry name" value="F16F4.11 PROTEIN-RELATED"/>
    <property type="match status" value="1"/>
</dbReference>
<feature type="non-terminal residue" evidence="3">
    <location>
        <position position="260"/>
    </location>
</feature>
<dbReference type="Gene3D" id="1.10.10.60">
    <property type="entry name" value="Homeodomain-like"/>
    <property type="match status" value="1"/>
</dbReference>
<sequence length="260" mass="27923">MSPAFSLLLTGKDSHFSGGGRFRVSLHLGFSSYQKISGDLLVAGLPRPLPPEEMDNSVMGGGLLPGSASAGVLDLDPPLHRQHPHQHQFPNPSAVPHHPMQPMALGADPHPLALLDPSDSPSARGIPQKGKGVSPSPAPASYGRHHSHHLLHNASDDDEERSLTNEENGGEDHLDGGCKSKKVSPWQRMKWTDEMVRLLISVVACVEEESMPEAGDGPGKRKHCGAGGGVLQKKGKWKTVSKLMLEKGCYVSPQQCEDKF</sequence>
<feature type="domain" description="Myb/SANT-like DNA-binding" evidence="2">
    <location>
        <begin position="188"/>
        <end position="260"/>
    </location>
</feature>
<evidence type="ECO:0000256" key="1">
    <source>
        <dbReference type="SAM" id="MobiDB-lite"/>
    </source>
</evidence>
<dbReference type="Pfam" id="PF13837">
    <property type="entry name" value="Myb_DNA-bind_4"/>
    <property type="match status" value="1"/>
</dbReference>
<feature type="region of interest" description="Disordered" evidence="1">
    <location>
        <begin position="78"/>
        <end position="183"/>
    </location>
</feature>
<gene>
    <name evidence="3" type="primary">KEM1</name>
    <name evidence="3" type="ORF">g.65686</name>
</gene>
<evidence type="ECO:0000259" key="2">
    <source>
        <dbReference type="Pfam" id="PF13837"/>
    </source>
</evidence>
<dbReference type="EMBL" id="GDJX01017168">
    <property type="protein sequence ID" value="JAT50768.1"/>
    <property type="molecule type" value="Transcribed_RNA"/>
</dbReference>
<name>A0A1D1Y7Z9_9ARAE</name>
<organism evidence="3">
    <name type="scientific">Anthurium amnicola</name>
    <dbReference type="NCBI Taxonomy" id="1678845"/>
    <lineage>
        <taxon>Eukaryota</taxon>
        <taxon>Viridiplantae</taxon>
        <taxon>Streptophyta</taxon>
        <taxon>Embryophyta</taxon>
        <taxon>Tracheophyta</taxon>
        <taxon>Spermatophyta</taxon>
        <taxon>Magnoliopsida</taxon>
        <taxon>Liliopsida</taxon>
        <taxon>Araceae</taxon>
        <taxon>Pothoideae</taxon>
        <taxon>Potheae</taxon>
        <taxon>Anthurium</taxon>
    </lineage>
</organism>
<accession>A0A1D1Y7Z9</accession>
<proteinExistence type="predicted"/>
<protein>
    <submittedName>
        <fullName evidence="3">5'-3' exoribonuclease 1</fullName>
    </submittedName>
</protein>
<dbReference type="PANTHER" id="PTHR46327:SF9">
    <property type="entry name" value="MYB_SANT-LIKE DNA-BINDING DOMAIN-CONTAINING PROTEIN"/>
    <property type="match status" value="1"/>
</dbReference>
<dbReference type="AlphaFoldDB" id="A0A1D1Y7Z9"/>
<dbReference type="InterPro" id="IPR044822">
    <property type="entry name" value="Myb_DNA-bind_4"/>
</dbReference>